<dbReference type="RefSeq" id="XP_005705010.1">
    <property type="nucleotide sequence ID" value="XM_005704953.1"/>
</dbReference>
<dbReference type="NCBIfam" id="TIGR01021">
    <property type="entry name" value="rpsE_bact"/>
    <property type="match status" value="1"/>
</dbReference>
<dbReference type="HAMAP" id="MF_01302_B">
    <property type="entry name" value="Ribosomal_uS8_B"/>
    <property type="match status" value="1"/>
</dbReference>
<evidence type="ECO:0000256" key="3">
    <source>
        <dbReference type="ARBA" id="ARBA00007116"/>
    </source>
</evidence>
<keyword evidence="7 9" id="KW-0687">Ribonucleoprotein</keyword>
<evidence type="ECO:0000313" key="14">
    <source>
        <dbReference type="EMBL" id="EME28490.1"/>
    </source>
</evidence>
<dbReference type="Pfam" id="PF00347">
    <property type="entry name" value="Ribosomal_L6"/>
    <property type="match status" value="2"/>
</dbReference>
<comment type="function">
    <text evidence="1">With S4 and S12 plays an important role in translational accuracy.</text>
</comment>
<evidence type="ECO:0000259" key="13">
    <source>
        <dbReference type="PROSITE" id="PS50881"/>
    </source>
</evidence>
<dbReference type="SUPFAM" id="SSF53137">
    <property type="entry name" value="Translational machinery components"/>
    <property type="match status" value="1"/>
</dbReference>
<dbReference type="HAMAP" id="MF_01307_B">
    <property type="entry name" value="Ribosomal_uS5_B"/>
    <property type="match status" value="1"/>
</dbReference>
<dbReference type="Gramene" id="EME28490">
    <property type="protein sequence ID" value="EME28490"/>
    <property type="gene ID" value="Gasu_40350"/>
</dbReference>
<keyword evidence="6 9" id="KW-0689">Ribosomal protein</keyword>
<evidence type="ECO:0000256" key="2">
    <source>
        <dbReference type="ARBA" id="ARBA00006471"/>
    </source>
</evidence>
<protein>
    <submittedName>
        <fullName evidence="14">[pt] small subunit ribosomal protein S5</fullName>
    </submittedName>
</protein>
<dbReference type="Pfam" id="PF00410">
    <property type="entry name" value="Ribosomal_S8"/>
    <property type="match status" value="1"/>
</dbReference>
<reference evidence="15" key="1">
    <citation type="journal article" date="2013" name="Science">
        <title>Gene transfer from bacteria and archaea facilitated evolution of an extremophilic eukaryote.</title>
        <authorList>
            <person name="Schonknecht G."/>
            <person name="Chen W.H."/>
            <person name="Ternes C.M."/>
            <person name="Barbier G.G."/>
            <person name="Shrestha R.P."/>
            <person name="Stanke M."/>
            <person name="Brautigam A."/>
            <person name="Baker B.J."/>
            <person name="Banfield J.F."/>
            <person name="Garavito R.M."/>
            <person name="Carr K."/>
            <person name="Wilkerson C."/>
            <person name="Rensing S.A."/>
            <person name="Gagneul D."/>
            <person name="Dickenson N.E."/>
            <person name="Oesterhelt C."/>
            <person name="Lercher M.J."/>
            <person name="Weber A.P."/>
        </authorList>
    </citation>
    <scope>NUCLEOTIDE SEQUENCE [LARGE SCALE GENOMIC DNA]</scope>
    <source>
        <strain evidence="15">074W</strain>
    </source>
</reference>
<evidence type="ECO:0000313" key="15">
    <source>
        <dbReference type="Proteomes" id="UP000030680"/>
    </source>
</evidence>
<evidence type="ECO:0000256" key="8">
    <source>
        <dbReference type="ARBA" id="ARBA00025844"/>
    </source>
</evidence>
<dbReference type="InterPro" id="IPR019906">
    <property type="entry name" value="Ribosomal_uL6_bac-type"/>
</dbReference>
<dbReference type="Gene3D" id="3.30.1490.10">
    <property type="match status" value="1"/>
</dbReference>
<comment type="similarity">
    <text evidence="2 10">Belongs to the universal ribosomal protein uS8 family.</text>
</comment>
<evidence type="ECO:0000256" key="10">
    <source>
        <dbReference type="RuleBase" id="RU003660"/>
    </source>
</evidence>
<dbReference type="SUPFAM" id="SSF54211">
    <property type="entry name" value="Ribosomal protein S5 domain 2-like"/>
    <property type="match status" value="1"/>
</dbReference>
<sequence>MLTRIRNANLAKYSLVEVPNTKINSNIANVLQETGFIDSFEFKLEGKLSQHKILIYLKYKGKIRQPVITTIKRISKPGLRIYAGCKDIPIVLGGLGIAIVSTSQGIMDDKDARSNNIGGEILCYICIPQNVNVYLEDDHIVVKGKEGELRKQLVEQITFTIREENNRSILMIGKNKQDNKTNELYGLYRTLINNMIIGVNTKFSKYLELKGVGYRSQLENKILTLNLGYSHPIKFVIPDSISIEIENNTIIKISGIDKQLVGEVASRIRNFRLPEPYKGKGIHYRGEYIKLKAGKTGNSDRPRLYVFRSNQHIYAQIINDENNSIITSSSTLDPMGNSMKSQENELVEKVVQVKRVTKVVKGGKKLSFRVVVIVGDQLNQVGIGIGKASEVISAIRKAIADGKKNLIQVPLNKNYSIPHIIQNSFGAASIILRPSSLGSGVIAGGAVRIVLELAGVKNVLAKQLGSNNKLNNAYATIIALKKLKSIQHTLKHRA</sequence>
<dbReference type="InterPro" id="IPR047863">
    <property type="entry name" value="Ribosomal_uS8_CS"/>
</dbReference>
<evidence type="ECO:0000256" key="7">
    <source>
        <dbReference type="ARBA" id="ARBA00023274"/>
    </source>
</evidence>
<evidence type="ECO:0000256" key="11">
    <source>
        <dbReference type="RuleBase" id="RU003823"/>
    </source>
</evidence>
<dbReference type="FunFam" id="3.30.230.10:FF:000002">
    <property type="entry name" value="30S ribosomal protein S5"/>
    <property type="match status" value="1"/>
</dbReference>
<comment type="subunit">
    <text evidence="8">Part of the 30S ribosomal subunit. Contacts protein S4.</text>
</comment>
<dbReference type="PANTHER" id="PTHR11655">
    <property type="entry name" value="60S/50S RIBOSOMAL PROTEIN L6/L9"/>
    <property type="match status" value="1"/>
</dbReference>
<dbReference type="SUPFAM" id="SSF56053">
    <property type="entry name" value="Ribosomal protein L6"/>
    <property type="match status" value="2"/>
</dbReference>
<feature type="domain" description="S5 DRBM" evidence="13">
    <location>
        <begin position="346"/>
        <end position="409"/>
    </location>
</feature>
<evidence type="ECO:0000256" key="9">
    <source>
        <dbReference type="PROSITE-ProRule" id="PRU00268"/>
    </source>
</evidence>
<dbReference type="PROSITE" id="PS50881">
    <property type="entry name" value="S5_DSRBD"/>
    <property type="match status" value="1"/>
</dbReference>
<comment type="similarity">
    <text evidence="3">Belongs to the universal ribosomal protein uL18 family.</text>
</comment>
<accession>M2WWW0</accession>
<dbReference type="InterPro" id="IPR000702">
    <property type="entry name" value="Ribosomal_uL6-like"/>
</dbReference>
<comment type="similarity">
    <text evidence="5 12">Belongs to the universal ribosomal protein uL6 family.</text>
</comment>
<dbReference type="InterPro" id="IPR057268">
    <property type="entry name" value="Ribosomal_L18"/>
</dbReference>
<comment type="similarity">
    <text evidence="4 11">Belongs to the universal ribosomal protein uS5 family.</text>
</comment>
<dbReference type="InterPro" id="IPR020040">
    <property type="entry name" value="Ribosomal_uL6_a/b-dom"/>
</dbReference>
<dbReference type="eggNOG" id="KOG0877">
    <property type="taxonomic scope" value="Eukaryota"/>
</dbReference>
<dbReference type="Pfam" id="PF00333">
    <property type="entry name" value="Ribosomal_S5"/>
    <property type="match status" value="1"/>
</dbReference>
<dbReference type="Gene3D" id="3.30.230.10">
    <property type="match status" value="1"/>
</dbReference>
<gene>
    <name evidence="14" type="ORF">Gasu_40350</name>
</gene>
<proteinExistence type="inferred from homology"/>
<dbReference type="eggNOG" id="KOG1754">
    <property type="taxonomic scope" value="Eukaryota"/>
</dbReference>
<evidence type="ECO:0000256" key="1">
    <source>
        <dbReference type="ARBA" id="ARBA00002524"/>
    </source>
</evidence>
<dbReference type="GO" id="GO:0015935">
    <property type="term" value="C:small ribosomal subunit"/>
    <property type="evidence" value="ECO:0007669"/>
    <property type="project" value="InterPro"/>
</dbReference>
<dbReference type="PRINTS" id="PR00059">
    <property type="entry name" value="RIBOSOMALL6"/>
</dbReference>
<dbReference type="GO" id="GO:0003735">
    <property type="term" value="F:structural constituent of ribosome"/>
    <property type="evidence" value="ECO:0007669"/>
    <property type="project" value="UniProtKB-UniRule"/>
</dbReference>
<dbReference type="Pfam" id="PF03719">
    <property type="entry name" value="Ribosomal_S5_C"/>
    <property type="match status" value="1"/>
</dbReference>
<dbReference type="STRING" id="130081.M2WWW0"/>
<dbReference type="Gene3D" id="3.30.160.20">
    <property type="match status" value="1"/>
</dbReference>
<dbReference type="NCBIfam" id="NF001109">
    <property type="entry name" value="PRK00136.1"/>
    <property type="match status" value="1"/>
</dbReference>
<dbReference type="GO" id="GO:0019843">
    <property type="term" value="F:rRNA binding"/>
    <property type="evidence" value="ECO:0007669"/>
    <property type="project" value="InterPro"/>
</dbReference>
<dbReference type="Gene3D" id="3.30.1370.30">
    <property type="match status" value="1"/>
</dbReference>
<dbReference type="InterPro" id="IPR036789">
    <property type="entry name" value="Ribosomal_uL6-like_a/b-dom_sf"/>
</dbReference>
<dbReference type="FunFam" id="3.90.930.12:FF:000001">
    <property type="entry name" value="50S ribosomal protein L6"/>
    <property type="match status" value="1"/>
</dbReference>
<dbReference type="InterPro" id="IPR005324">
    <property type="entry name" value="Ribosomal_uS5_C"/>
</dbReference>
<dbReference type="PANTHER" id="PTHR11655:SF14">
    <property type="entry name" value="LARGE RIBOSOMAL SUBUNIT PROTEIN UL6M"/>
    <property type="match status" value="1"/>
</dbReference>
<dbReference type="InterPro" id="IPR000630">
    <property type="entry name" value="Ribosomal_uS8"/>
</dbReference>
<dbReference type="InterPro" id="IPR035987">
    <property type="entry name" value="Ribosomal_uS8_sf"/>
</dbReference>
<dbReference type="InterPro" id="IPR013810">
    <property type="entry name" value="Ribosomal_uS5_N"/>
</dbReference>
<dbReference type="InterPro" id="IPR005712">
    <property type="entry name" value="Ribosomal_uS5_bac-type"/>
</dbReference>
<dbReference type="SUPFAM" id="SSF54768">
    <property type="entry name" value="dsRNA-binding domain-like"/>
    <property type="match status" value="1"/>
</dbReference>
<dbReference type="InterPro" id="IPR020568">
    <property type="entry name" value="Ribosomal_Su5_D2-typ_SF"/>
</dbReference>
<dbReference type="PROSITE" id="PS00525">
    <property type="entry name" value="RIBOSOMAL_L6_1"/>
    <property type="match status" value="1"/>
</dbReference>
<dbReference type="CDD" id="cd00432">
    <property type="entry name" value="Ribosomal_L18_L5e"/>
    <property type="match status" value="1"/>
</dbReference>
<name>M2WWW0_GALSU</name>
<dbReference type="GeneID" id="17087322"/>
<evidence type="ECO:0000256" key="5">
    <source>
        <dbReference type="ARBA" id="ARBA00009356"/>
    </source>
</evidence>
<dbReference type="KEGG" id="gsl:Gasu_40350"/>
<dbReference type="GO" id="GO:0022625">
    <property type="term" value="C:cytosolic large ribosomal subunit"/>
    <property type="evidence" value="ECO:0007669"/>
    <property type="project" value="TreeGrafter"/>
</dbReference>
<dbReference type="Proteomes" id="UP000030680">
    <property type="component" value="Unassembled WGS sequence"/>
</dbReference>
<dbReference type="AlphaFoldDB" id="M2WWW0"/>
<evidence type="ECO:0000256" key="4">
    <source>
        <dbReference type="ARBA" id="ARBA00008945"/>
    </source>
</evidence>
<evidence type="ECO:0000256" key="12">
    <source>
        <dbReference type="RuleBase" id="RU003869"/>
    </source>
</evidence>
<evidence type="ECO:0000256" key="6">
    <source>
        <dbReference type="ARBA" id="ARBA00022980"/>
    </source>
</evidence>
<dbReference type="PROSITE" id="PS00053">
    <property type="entry name" value="RIBOSOMAL_S8"/>
    <property type="match status" value="1"/>
</dbReference>
<dbReference type="eggNOG" id="KOG3254">
    <property type="taxonomic scope" value="Eukaryota"/>
</dbReference>
<dbReference type="GO" id="GO:0002181">
    <property type="term" value="P:cytoplasmic translation"/>
    <property type="evidence" value="ECO:0007669"/>
    <property type="project" value="TreeGrafter"/>
</dbReference>
<dbReference type="OrthoDB" id="409928at2759"/>
<dbReference type="NCBIfam" id="TIGR03654">
    <property type="entry name" value="L6_bact"/>
    <property type="match status" value="1"/>
</dbReference>
<dbReference type="FunFam" id="3.30.1490.10:FF:000001">
    <property type="entry name" value="30S ribosomal protein S8"/>
    <property type="match status" value="1"/>
</dbReference>
<dbReference type="InterPro" id="IPR002358">
    <property type="entry name" value="Ribosomal_uL6_CS"/>
</dbReference>
<keyword evidence="15" id="KW-1185">Reference proteome</keyword>
<dbReference type="EMBL" id="KB454519">
    <property type="protein sequence ID" value="EME28490.1"/>
    <property type="molecule type" value="Genomic_DNA"/>
</dbReference>
<dbReference type="SUPFAM" id="SSF56047">
    <property type="entry name" value="Ribosomal protein S8"/>
    <property type="match status" value="1"/>
</dbReference>
<dbReference type="InterPro" id="IPR014721">
    <property type="entry name" value="Ribsml_uS5_D2-typ_fold_subgr"/>
</dbReference>
<organism evidence="14 15">
    <name type="scientific">Galdieria sulphuraria</name>
    <name type="common">Red alga</name>
    <dbReference type="NCBI Taxonomy" id="130081"/>
    <lineage>
        <taxon>Eukaryota</taxon>
        <taxon>Rhodophyta</taxon>
        <taxon>Bangiophyceae</taxon>
        <taxon>Galdieriales</taxon>
        <taxon>Galdieriaceae</taxon>
        <taxon>Galdieria</taxon>
    </lineage>
</organism>
<dbReference type="Gene3D" id="3.90.930.12">
    <property type="entry name" value="Ribosomal protein L6, alpha-beta domain"/>
    <property type="match status" value="2"/>
</dbReference>